<keyword evidence="5" id="KW-0812">Transmembrane</keyword>
<dbReference type="PROSITE" id="PS51450">
    <property type="entry name" value="LRR"/>
    <property type="match status" value="1"/>
</dbReference>
<keyword evidence="5" id="KW-0472">Membrane</keyword>
<dbReference type="AlphaFoldDB" id="A0A6P4XAY0"/>
<feature type="region of interest" description="Disordered" evidence="4">
    <location>
        <begin position="603"/>
        <end position="649"/>
    </location>
</feature>
<evidence type="ECO:0000313" key="6">
    <source>
        <dbReference type="Proteomes" id="UP000515135"/>
    </source>
</evidence>
<dbReference type="SUPFAM" id="SSF52058">
    <property type="entry name" value="L domain-like"/>
    <property type="match status" value="1"/>
</dbReference>
<evidence type="ECO:0000256" key="2">
    <source>
        <dbReference type="ARBA" id="ARBA00022729"/>
    </source>
</evidence>
<dbReference type="KEGG" id="bbel:109461661"/>
<feature type="transmembrane region" description="Helical" evidence="5">
    <location>
        <begin position="157"/>
        <end position="182"/>
    </location>
</feature>
<name>A0A6P4XAY0_BRABE</name>
<dbReference type="PANTHER" id="PTHR24366:SF161">
    <property type="entry name" value="TIR DOMAIN-CONTAINING PROTEIN"/>
    <property type="match status" value="1"/>
</dbReference>
<evidence type="ECO:0000256" key="3">
    <source>
        <dbReference type="ARBA" id="ARBA00022737"/>
    </source>
</evidence>
<feature type="region of interest" description="Disordered" evidence="4">
    <location>
        <begin position="1"/>
        <end position="80"/>
    </location>
</feature>
<gene>
    <name evidence="7" type="primary">LOC109461661</name>
</gene>
<dbReference type="InterPro" id="IPR003591">
    <property type="entry name" value="Leu-rich_rpt_typical-subtyp"/>
</dbReference>
<feature type="region of interest" description="Disordered" evidence="4">
    <location>
        <begin position="666"/>
        <end position="846"/>
    </location>
</feature>
<feature type="compositionally biased region" description="Polar residues" evidence="4">
    <location>
        <begin position="808"/>
        <end position="823"/>
    </location>
</feature>
<dbReference type="Gene3D" id="3.80.10.10">
    <property type="entry name" value="Ribonuclease Inhibitor"/>
    <property type="match status" value="1"/>
</dbReference>
<keyword evidence="2" id="KW-0732">Signal</keyword>
<feature type="compositionally biased region" description="Polar residues" evidence="4">
    <location>
        <begin position="836"/>
        <end position="846"/>
    </location>
</feature>
<evidence type="ECO:0000256" key="4">
    <source>
        <dbReference type="SAM" id="MobiDB-lite"/>
    </source>
</evidence>
<feature type="compositionally biased region" description="Polar residues" evidence="4">
    <location>
        <begin position="90"/>
        <end position="102"/>
    </location>
</feature>
<feature type="compositionally biased region" description="Polar residues" evidence="4">
    <location>
        <begin position="687"/>
        <end position="699"/>
    </location>
</feature>
<evidence type="ECO:0000256" key="1">
    <source>
        <dbReference type="ARBA" id="ARBA00022614"/>
    </source>
</evidence>
<organism evidence="6 7">
    <name type="scientific">Branchiostoma belcheri</name>
    <name type="common">Amphioxus</name>
    <dbReference type="NCBI Taxonomy" id="7741"/>
    <lineage>
        <taxon>Eukaryota</taxon>
        <taxon>Metazoa</taxon>
        <taxon>Chordata</taxon>
        <taxon>Cephalochordata</taxon>
        <taxon>Leptocardii</taxon>
        <taxon>Amphioxiformes</taxon>
        <taxon>Branchiostomatidae</taxon>
        <taxon>Branchiostoma</taxon>
    </lineage>
</organism>
<keyword evidence="5" id="KW-1133">Transmembrane helix</keyword>
<evidence type="ECO:0000256" key="5">
    <source>
        <dbReference type="SAM" id="Phobius"/>
    </source>
</evidence>
<dbReference type="Proteomes" id="UP000515135">
    <property type="component" value="Unplaced"/>
</dbReference>
<feature type="compositionally biased region" description="Polar residues" evidence="4">
    <location>
        <begin position="613"/>
        <end position="629"/>
    </location>
</feature>
<accession>A0A6P4XAY0</accession>
<dbReference type="GeneID" id="109461661"/>
<dbReference type="SMART" id="SM00369">
    <property type="entry name" value="LRR_TYP"/>
    <property type="match status" value="5"/>
</dbReference>
<feature type="compositionally biased region" description="Polar residues" evidence="4">
    <location>
        <begin position="744"/>
        <end position="762"/>
    </location>
</feature>
<protein>
    <submittedName>
        <fullName evidence="7">Uncharacterized protein LOC109461661</fullName>
    </submittedName>
</protein>
<dbReference type="RefSeq" id="XP_019613600.1">
    <property type="nucleotide sequence ID" value="XM_019758041.1"/>
</dbReference>
<sequence>MSTSPPGNVSGIDEERSAAEATNITDNTEPEYHNPEDNTDSNSGPPVDASDIDDTDRAPSSNMQHPDTTGSLGDVNMPDDIDIESYDVSYETSNEPDTQNPNKKVMTNPMYEELPDDKNLQKLQSQPSMKELQQNAIYGGQTPLSQLAADDSPIYRYCYLIAFVVFLVMVGLITSGIIVGMYHNTQDHGNPTVSPMHMQGSINWSTTFIVITGPDDTSPPILGTNQTSLGDTNGIKILMLQVSGHNSKNGTLETLSRRLKRLHTLVLGPGNIRTVVSGVFEGHFLNNLKKLSMNRNCIHTVGNWFVYALKLRRLHLSWNEIKKDALQPLKNLFYLELAHNQLSVVKEWHFDSLTGLKYLKLSYNNISHIAGKSFNNLTRLAEIYLDHNKLAHLDVAWLQGMPRGTHVYLQNNLVQTISAESLCTMIGKFVYIENNPFRCTCALDSLKSKGPGVVQDYQSLQCSYPPSLLGRKIANVMREMLCPSPTVKVSHQDNGATLVCEVFWEQQPAEIQWFDPDGRDIREKECLGTDDLPYHTATNTTTPSRGQEAVFTEKIIFLNTLEKIPGKQQDGIATLSYIIGACLALFLLGGAMAACHKGYRRRQERQRVPGNAANASGDTPLQNSQQQEIGNPATPQPADEKIPDVNNTDLDVCPYATTVDMANPMYNITPTETKGLRSIQDPPPLPNRQTINNPSSQPQGMEMSHTGDIPALPPRTHRHINYNPSTQSQGMEAGNIPASPPPNTNRHSNYNASACPQSSDITQMGKIQDLPPRSNRTIPYGASSKQSSEIPPVHEIQDPTPRSKRHINSTGASSQAQGLQIQSGEEIPDLPPRSNKYVNSSVPSQQ</sequence>
<evidence type="ECO:0000313" key="7">
    <source>
        <dbReference type="RefSeq" id="XP_019613600.1"/>
    </source>
</evidence>
<feature type="compositionally biased region" description="Polar residues" evidence="4">
    <location>
        <begin position="58"/>
        <end position="71"/>
    </location>
</feature>
<feature type="transmembrane region" description="Helical" evidence="5">
    <location>
        <begin position="575"/>
        <end position="595"/>
    </location>
</feature>
<dbReference type="InterPro" id="IPR001611">
    <property type="entry name" value="Leu-rich_rpt"/>
</dbReference>
<feature type="region of interest" description="Disordered" evidence="4">
    <location>
        <begin position="90"/>
        <end position="109"/>
    </location>
</feature>
<proteinExistence type="predicted"/>
<dbReference type="Pfam" id="PF13855">
    <property type="entry name" value="LRR_8"/>
    <property type="match status" value="2"/>
</dbReference>
<keyword evidence="1" id="KW-0433">Leucine-rich repeat</keyword>
<dbReference type="OrthoDB" id="1394818at2759"/>
<dbReference type="InterPro" id="IPR032675">
    <property type="entry name" value="LRR_dom_sf"/>
</dbReference>
<dbReference type="PANTHER" id="PTHR24366">
    <property type="entry name" value="IG(IMMUNOGLOBULIN) AND LRR(LEUCINE RICH REPEAT) DOMAINS"/>
    <property type="match status" value="1"/>
</dbReference>
<keyword evidence="3" id="KW-0677">Repeat</keyword>
<keyword evidence="6" id="KW-1185">Reference proteome</keyword>
<reference evidence="7" key="1">
    <citation type="submission" date="2025-08" db="UniProtKB">
        <authorList>
            <consortium name="RefSeq"/>
        </authorList>
    </citation>
    <scope>IDENTIFICATION</scope>
    <source>
        <tissue evidence="7">Gonad</tissue>
    </source>
</reference>